<proteinExistence type="predicted"/>
<organism evidence="1">
    <name type="scientific">bioreactor metagenome</name>
    <dbReference type="NCBI Taxonomy" id="1076179"/>
    <lineage>
        <taxon>unclassified sequences</taxon>
        <taxon>metagenomes</taxon>
        <taxon>ecological metagenomes</taxon>
    </lineage>
</organism>
<accession>A0A645A6M9</accession>
<protein>
    <submittedName>
        <fullName evidence="1">Uncharacterized protein</fullName>
    </submittedName>
</protein>
<comment type="caution">
    <text evidence="1">The sequence shown here is derived from an EMBL/GenBank/DDBJ whole genome shotgun (WGS) entry which is preliminary data.</text>
</comment>
<gene>
    <name evidence="1" type="ORF">SDC9_92101</name>
</gene>
<dbReference type="EMBL" id="VSSQ01010866">
    <property type="protein sequence ID" value="MPM45414.1"/>
    <property type="molecule type" value="Genomic_DNA"/>
</dbReference>
<dbReference type="AlphaFoldDB" id="A0A645A6M9"/>
<name>A0A645A6M9_9ZZZZ</name>
<evidence type="ECO:0000313" key="1">
    <source>
        <dbReference type="EMBL" id="MPM45414.1"/>
    </source>
</evidence>
<reference evidence="1" key="1">
    <citation type="submission" date="2019-08" db="EMBL/GenBank/DDBJ databases">
        <authorList>
            <person name="Kucharzyk K."/>
            <person name="Murdoch R.W."/>
            <person name="Higgins S."/>
            <person name="Loffler F."/>
        </authorList>
    </citation>
    <scope>NUCLEOTIDE SEQUENCE</scope>
</reference>
<sequence>MVQLRAHGDDLPVPDEEVGALVEGVAVVAGNDVACVSDQQSSHGTRPFRH</sequence>